<keyword evidence="2" id="KW-0812">Transmembrane</keyword>
<dbReference type="RefSeq" id="WP_344692169.1">
    <property type="nucleotide sequence ID" value="NZ_BAABBF010000002.1"/>
</dbReference>
<evidence type="ECO:0000256" key="2">
    <source>
        <dbReference type="SAM" id="Phobius"/>
    </source>
</evidence>
<keyword evidence="2" id="KW-0472">Membrane</keyword>
<reference evidence="5" key="1">
    <citation type="journal article" date="2019" name="Int. J. Syst. Evol. Microbiol.">
        <title>The Global Catalogue of Microorganisms (GCM) 10K type strain sequencing project: providing services to taxonomists for standard genome sequencing and annotation.</title>
        <authorList>
            <consortium name="The Broad Institute Genomics Platform"/>
            <consortium name="The Broad Institute Genome Sequencing Center for Infectious Disease"/>
            <person name="Wu L."/>
            <person name="Ma J."/>
        </authorList>
    </citation>
    <scope>NUCLEOTIDE SEQUENCE [LARGE SCALE GENOMIC DNA]</scope>
    <source>
        <strain evidence="5">JCM 17498</strain>
    </source>
</reference>
<organism evidence="4 5">
    <name type="scientific">Sphingomonas cynarae</name>
    <dbReference type="NCBI Taxonomy" id="930197"/>
    <lineage>
        <taxon>Bacteria</taxon>
        <taxon>Pseudomonadati</taxon>
        <taxon>Pseudomonadota</taxon>
        <taxon>Alphaproteobacteria</taxon>
        <taxon>Sphingomonadales</taxon>
        <taxon>Sphingomonadaceae</taxon>
        <taxon>Sphingomonas</taxon>
    </lineage>
</organism>
<comment type="caution">
    <text evidence="4">The sequence shown here is derived from an EMBL/GenBank/DDBJ whole genome shotgun (WGS) entry which is preliminary data.</text>
</comment>
<evidence type="ECO:0000313" key="4">
    <source>
        <dbReference type="EMBL" id="GAA3700997.1"/>
    </source>
</evidence>
<feature type="region of interest" description="Disordered" evidence="1">
    <location>
        <begin position="113"/>
        <end position="133"/>
    </location>
</feature>
<gene>
    <name evidence="4" type="ORF">GCM10022268_08720</name>
</gene>
<dbReference type="EMBL" id="BAABBF010000002">
    <property type="protein sequence ID" value="GAA3700997.1"/>
    <property type="molecule type" value="Genomic_DNA"/>
</dbReference>
<name>A0ABP7D8S4_9SPHN</name>
<feature type="compositionally biased region" description="Low complexity" evidence="1">
    <location>
        <begin position="121"/>
        <end position="132"/>
    </location>
</feature>
<dbReference type="InterPro" id="IPR007730">
    <property type="entry name" value="SPOR-like_dom"/>
</dbReference>
<evidence type="ECO:0000313" key="5">
    <source>
        <dbReference type="Proteomes" id="UP001500523"/>
    </source>
</evidence>
<keyword evidence="2" id="KW-1133">Transmembrane helix</keyword>
<keyword evidence="5" id="KW-1185">Reference proteome</keyword>
<protein>
    <recommendedName>
        <fullName evidence="3">SPOR domain-containing protein</fullName>
    </recommendedName>
</protein>
<dbReference type="Pfam" id="PF05036">
    <property type="entry name" value="SPOR"/>
    <property type="match status" value="1"/>
</dbReference>
<accession>A0ABP7D8S4</accession>
<sequence>MIDDRYRRDEDRLPWLETIGPDEDRDPPSFIRFLALTLVALAVLAVVAFAVLKYRSSDPSGTGQLIPAPAEPYKVRPEEPGGLKVEGEGDAAIATSDGKAPGTGAIDLTAVPEAPVDTSRAPAAGPTPDAAGRSAVADVPAARGRLVAAAPIASGRPAPGNATGSGALVQLGAYPSEAGANAAWVRFTKRFAYLASLEKLVQPVAREGKTLFRLRVNAGSAAAAADLCGRLRVAGEECFLAS</sequence>
<feature type="transmembrane region" description="Helical" evidence="2">
    <location>
        <begin position="30"/>
        <end position="52"/>
    </location>
</feature>
<evidence type="ECO:0000259" key="3">
    <source>
        <dbReference type="Pfam" id="PF05036"/>
    </source>
</evidence>
<dbReference type="Proteomes" id="UP001500523">
    <property type="component" value="Unassembled WGS sequence"/>
</dbReference>
<feature type="domain" description="SPOR" evidence="3">
    <location>
        <begin position="165"/>
        <end position="240"/>
    </location>
</feature>
<evidence type="ECO:0000256" key="1">
    <source>
        <dbReference type="SAM" id="MobiDB-lite"/>
    </source>
</evidence>
<proteinExistence type="predicted"/>